<keyword evidence="2" id="KW-1185">Reference proteome</keyword>
<evidence type="ECO:0000313" key="3">
    <source>
        <dbReference type="RefSeq" id="XP_014471981.1"/>
    </source>
</evidence>
<dbReference type="OrthoDB" id="8300214at2759"/>
<dbReference type="Proteomes" id="UP000515204">
    <property type="component" value="Unplaced"/>
</dbReference>
<dbReference type="GeneID" id="106743026"/>
<dbReference type="Pfam" id="PF08242">
    <property type="entry name" value="Methyltransf_12"/>
    <property type="match status" value="1"/>
</dbReference>
<gene>
    <name evidence="3" type="primary">LOC106743026</name>
</gene>
<organism evidence="2 3">
    <name type="scientific">Dinoponera quadriceps</name>
    <name type="common">South American ant</name>
    <dbReference type="NCBI Taxonomy" id="609295"/>
    <lineage>
        <taxon>Eukaryota</taxon>
        <taxon>Metazoa</taxon>
        <taxon>Ecdysozoa</taxon>
        <taxon>Arthropoda</taxon>
        <taxon>Hexapoda</taxon>
        <taxon>Insecta</taxon>
        <taxon>Pterygota</taxon>
        <taxon>Neoptera</taxon>
        <taxon>Endopterygota</taxon>
        <taxon>Hymenoptera</taxon>
        <taxon>Apocrita</taxon>
        <taxon>Aculeata</taxon>
        <taxon>Formicoidea</taxon>
        <taxon>Formicidae</taxon>
        <taxon>Ponerinae</taxon>
        <taxon>Ponerini</taxon>
        <taxon>Dinoponera</taxon>
    </lineage>
</organism>
<evidence type="ECO:0000259" key="1">
    <source>
        <dbReference type="Pfam" id="PF08242"/>
    </source>
</evidence>
<dbReference type="SUPFAM" id="SSF53335">
    <property type="entry name" value="S-adenosyl-L-methionine-dependent methyltransferases"/>
    <property type="match status" value="1"/>
</dbReference>
<dbReference type="PANTHER" id="PTHR43861:SF1">
    <property type="entry name" value="TRANS-ACONITATE 2-METHYLTRANSFERASE"/>
    <property type="match status" value="1"/>
</dbReference>
<reference evidence="3" key="1">
    <citation type="submission" date="2025-08" db="UniProtKB">
        <authorList>
            <consortium name="RefSeq"/>
        </authorList>
    </citation>
    <scope>IDENTIFICATION</scope>
</reference>
<dbReference type="InterPro" id="IPR029063">
    <property type="entry name" value="SAM-dependent_MTases_sf"/>
</dbReference>
<sequence>MNFVKHYVRANMMQRATAKDIMEEFSNELAMIRGKCIDIGSGPGDITKELLLPRLQPDVIVVGSDISQYMTDYGNINYAEDKRLSFIVLDIETTELSSEENGQYDFAVSFSCLHWCQDMRRVFGNIYKLLRPNGRALVEFIAHHGAFECYYKLKRNAQYEPYMQDVDRYIPYFQNCKNPRESLRKILDNTGFKIIHCSQREATFTFESKEILREHILAVNPFVSRMPDDIKDKFIDDLTEDIILHQIVRPHKMKQQTQEPENQTITLDRYYTLLVYVKRPRSAPLCIKCNTNI</sequence>
<dbReference type="AlphaFoldDB" id="A0A6P3X0T5"/>
<proteinExistence type="predicted"/>
<dbReference type="Gene3D" id="3.40.50.150">
    <property type="entry name" value="Vaccinia Virus protein VP39"/>
    <property type="match status" value="1"/>
</dbReference>
<dbReference type="KEGG" id="dqu:106743026"/>
<dbReference type="RefSeq" id="XP_014471981.1">
    <property type="nucleotide sequence ID" value="XM_014616495.1"/>
</dbReference>
<evidence type="ECO:0000313" key="2">
    <source>
        <dbReference type="Proteomes" id="UP000515204"/>
    </source>
</evidence>
<accession>A0A6P3X0T5</accession>
<protein>
    <submittedName>
        <fullName evidence="3">Juvenile hormone acid O-methyltransferase-like</fullName>
    </submittedName>
</protein>
<name>A0A6P3X0T5_DINQU</name>
<dbReference type="CTD" id="34977"/>
<feature type="domain" description="Methyltransferase type 12" evidence="1">
    <location>
        <begin position="37"/>
        <end position="135"/>
    </location>
</feature>
<dbReference type="CDD" id="cd02440">
    <property type="entry name" value="AdoMet_MTases"/>
    <property type="match status" value="1"/>
</dbReference>
<dbReference type="InterPro" id="IPR013217">
    <property type="entry name" value="Methyltransf_12"/>
</dbReference>
<dbReference type="PANTHER" id="PTHR43861">
    <property type="entry name" value="TRANS-ACONITATE 2-METHYLTRANSFERASE-RELATED"/>
    <property type="match status" value="1"/>
</dbReference>